<name>A0AA46DWW1_9FUSO</name>
<comment type="caution">
    <text evidence="2">The sequence shown here is derived from an EMBL/GenBank/DDBJ whole genome shotgun (WGS) entry which is preliminary data.</text>
</comment>
<dbReference type="EMBL" id="SOBG01000011">
    <property type="protein sequence ID" value="TDT67339.1"/>
    <property type="molecule type" value="Genomic_DNA"/>
</dbReference>
<evidence type="ECO:0000259" key="1">
    <source>
        <dbReference type="Pfam" id="PF01381"/>
    </source>
</evidence>
<dbReference type="SMART" id="SM00028">
    <property type="entry name" value="TPR"/>
    <property type="match status" value="2"/>
</dbReference>
<dbReference type="Gene3D" id="1.25.40.10">
    <property type="entry name" value="Tetratricopeptide repeat domain"/>
    <property type="match status" value="1"/>
</dbReference>
<dbReference type="CDD" id="cd00093">
    <property type="entry name" value="HTH_XRE"/>
    <property type="match status" value="1"/>
</dbReference>
<keyword evidence="3" id="KW-1185">Reference proteome</keyword>
<feature type="domain" description="HTH cro/C1-type" evidence="1">
    <location>
        <begin position="11"/>
        <end position="56"/>
    </location>
</feature>
<reference evidence="2 3" key="1">
    <citation type="submission" date="2019-03" db="EMBL/GenBank/DDBJ databases">
        <title>Genomic Encyclopedia of Type Strains, Phase IV (KMG-IV): sequencing the most valuable type-strain genomes for metagenomic binning, comparative biology and taxonomic classification.</title>
        <authorList>
            <person name="Goeker M."/>
        </authorList>
    </citation>
    <scope>NUCLEOTIDE SEQUENCE [LARGE SCALE GENOMIC DNA]</scope>
    <source>
        <strain evidence="2 3">DSM 100055</strain>
    </source>
</reference>
<gene>
    <name evidence="2" type="ORF">EV215_2017</name>
</gene>
<dbReference type="AlphaFoldDB" id="A0AA46DWW1"/>
<dbReference type="Gene3D" id="1.10.260.40">
    <property type="entry name" value="lambda repressor-like DNA-binding domains"/>
    <property type="match status" value="1"/>
</dbReference>
<dbReference type="SUPFAM" id="SSF47413">
    <property type="entry name" value="lambda repressor-like DNA-binding domains"/>
    <property type="match status" value="1"/>
</dbReference>
<dbReference type="InterPro" id="IPR019734">
    <property type="entry name" value="TPR_rpt"/>
</dbReference>
<dbReference type="InterPro" id="IPR001387">
    <property type="entry name" value="Cro/C1-type_HTH"/>
</dbReference>
<evidence type="ECO:0000313" key="3">
    <source>
        <dbReference type="Proteomes" id="UP000294678"/>
    </source>
</evidence>
<accession>A0AA46DWW1</accession>
<dbReference type="SUPFAM" id="SSF48452">
    <property type="entry name" value="TPR-like"/>
    <property type="match status" value="1"/>
</dbReference>
<organism evidence="2 3">
    <name type="scientific">Hypnocyclicus thermotrophus</name>
    <dbReference type="NCBI Taxonomy" id="1627895"/>
    <lineage>
        <taxon>Bacteria</taxon>
        <taxon>Fusobacteriati</taxon>
        <taxon>Fusobacteriota</taxon>
        <taxon>Fusobacteriia</taxon>
        <taxon>Fusobacteriales</taxon>
        <taxon>Fusobacteriaceae</taxon>
        <taxon>Hypnocyclicus</taxon>
    </lineage>
</organism>
<evidence type="ECO:0000313" key="2">
    <source>
        <dbReference type="EMBL" id="TDT67339.1"/>
    </source>
</evidence>
<dbReference type="InterPro" id="IPR011990">
    <property type="entry name" value="TPR-like_helical_dom_sf"/>
</dbReference>
<proteinExistence type="predicted"/>
<dbReference type="Proteomes" id="UP000294678">
    <property type="component" value="Unassembled WGS sequence"/>
</dbReference>
<sequence>MKKIITPNEKLKLIRKKYGLKQSEITGNIIKRNTISMIETGKNNLTEKTAKIIVDKINDILKKRGLKDKISLDYLLESVESQVKNIIKEYNLLLEKSDYSENVIIEIDNFLIDKYDSIEKINLYNKIANYYFNQQKFFKAILYYSKSLDFIINNSDDKILYQYIFNFLLSLYNLRHYEEFLTIFSLIEPKIQTLDYTNMFLLLNIRRSVYIQKKMYKKCINDIEKYNFLTQYNNIFSLISKNFLAESHYYLKNYSLASEFYSELIESKYPNLNILGRIGLCFINYELNYLNNKDECINYIKENINNLNNNYLTKQEVYCEVIKLFSKLNNYSEVDFFYKNLIKNNFIFNNNVLEITELFLKDSISQNDFENILFIEKIVLDFIHKEYISKSSTLIYQLIKYYEKNNYIDNLLKLIKNL</sequence>
<protein>
    <submittedName>
        <fullName evidence="2">Helix-turn-helix protein</fullName>
    </submittedName>
</protein>
<dbReference type="RefSeq" id="WP_134113868.1">
    <property type="nucleotide sequence ID" value="NZ_SOBG01000011.1"/>
</dbReference>
<dbReference type="GO" id="GO:0003677">
    <property type="term" value="F:DNA binding"/>
    <property type="evidence" value="ECO:0007669"/>
    <property type="project" value="InterPro"/>
</dbReference>
<dbReference type="Pfam" id="PF01381">
    <property type="entry name" value="HTH_3"/>
    <property type="match status" value="1"/>
</dbReference>
<dbReference type="InterPro" id="IPR010982">
    <property type="entry name" value="Lambda_DNA-bd_dom_sf"/>
</dbReference>